<proteinExistence type="predicted"/>
<dbReference type="AlphaFoldDB" id="A0A7S4G1P1"/>
<dbReference type="PANTHER" id="PTHR10859">
    <property type="entry name" value="GLYCOSYL TRANSFERASE"/>
    <property type="match status" value="1"/>
</dbReference>
<accession>A0A7S4G1P1</accession>
<dbReference type="GO" id="GO:0006487">
    <property type="term" value="P:protein N-linked glycosylation"/>
    <property type="evidence" value="ECO:0007669"/>
    <property type="project" value="TreeGrafter"/>
</dbReference>
<gene>
    <name evidence="1" type="ORF">EGYM00163_LOCUS33454</name>
</gene>
<reference evidence="1" key="1">
    <citation type="submission" date="2021-01" db="EMBL/GenBank/DDBJ databases">
        <authorList>
            <person name="Corre E."/>
            <person name="Pelletier E."/>
            <person name="Niang G."/>
            <person name="Scheremetjew M."/>
            <person name="Finn R."/>
            <person name="Kale V."/>
            <person name="Holt S."/>
            <person name="Cochrane G."/>
            <person name="Meng A."/>
            <person name="Brown T."/>
            <person name="Cohen L."/>
        </authorList>
    </citation>
    <scope>NUCLEOTIDE SEQUENCE</scope>
    <source>
        <strain evidence="1">CCMP1594</strain>
    </source>
</reference>
<dbReference type="PANTHER" id="PTHR10859:SF91">
    <property type="entry name" value="DOLICHYL-PHOSPHATE BETA-GLUCOSYLTRANSFERASE"/>
    <property type="match status" value="1"/>
</dbReference>
<dbReference type="Gene3D" id="3.90.550.10">
    <property type="entry name" value="Spore Coat Polysaccharide Biosynthesis Protein SpsA, Chain A"/>
    <property type="match status" value="1"/>
</dbReference>
<evidence type="ECO:0000313" key="1">
    <source>
        <dbReference type="EMBL" id="CAE0822253.1"/>
    </source>
</evidence>
<dbReference type="EMBL" id="HBJA01096650">
    <property type="protein sequence ID" value="CAE0822253.1"/>
    <property type="molecule type" value="Transcribed_RNA"/>
</dbReference>
<sequence>MSVFDSDVRYLQAYKIPELFDDLMRQLLSERPSQPVSFLGSKLNAASTLSAEEFNAIVGPVANEPLALDLTDAAAWDRVYDTADKLLQTFVTVDRLRAVENALLAKQRELPTMVHLAAKLATSKALLATCPPVFVTMLVALYNEKNRMSTKQEHPNGENFLVNKAREMEWLFEAAPASSWEIVYVDDGCPQGSGKLAEERIKSNGIPNSRVDFLQRAIDEKDPTFADIKDTKDSQKGGAIEFGMWEAAKGDHGDKEHIVIFTDADLAANLSQTGLLVFNLTSSPSRMSCVGSRYDEGGIFCNEKGAMGVTKNFELLAFRDFLKRLLLPALGKGRDTQCGFKAFKASVVKKVIPSVTDRKFSFDMQLLMLVALQCGGQAAMGSEAVVYVDSLAESNFYQQAPGVDPMLESYKSYFNMMGRMLALHDTFKDKQEVPAANQPVIDFVRGLTLEAFSKMMATMPRMQGKPDWGRVFTLPELKGWAA</sequence>
<dbReference type="SUPFAM" id="SSF53448">
    <property type="entry name" value="Nucleotide-diphospho-sugar transferases"/>
    <property type="match status" value="1"/>
</dbReference>
<name>A0A7S4G1P1_9EUGL</name>
<protein>
    <recommendedName>
        <fullName evidence="2">Glycosyltransferase 2-like domain-containing protein</fullName>
    </recommendedName>
</protein>
<dbReference type="CDD" id="cd22961">
    <property type="entry name" value="DD_TEX55-like"/>
    <property type="match status" value="1"/>
</dbReference>
<organism evidence="1">
    <name type="scientific">Eutreptiella gymnastica</name>
    <dbReference type="NCBI Taxonomy" id="73025"/>
    <lineage>
        <taxon>Eukaryota</taxon>
        <taxon>Discoba</taxon>
        <taxon>Euglenozoa</taxon>
        <taxon>Euglenida</taxon>
        <taxon>Spirocuta</taxon>
        <taxon>Euglenophyceae</taxon>
        <taxon>Eutreptiales</taxon>
        <taxon>Eutreptiaceae</taxon>
        <taxon>Eutreptiella</taxon>
    </lineage>
</organism>
<evidence type="ECO:0008006" key="2">
    <source>
        <dbReference type="Google" id="ProtNLM"/>
    </source>
</evidence>
<dbReference type="SUPFAM" id="SSF47391">
    <property type="entry name" value="Dimerization-anchoring domain of cAMP-dependent PK regulatory subunit"/>
    <property type="match status" value="1"/>
</dbReference>
<dbReference type="InterPro" id="IPR029044">
    <property type="entry name" value="Nucleotide-diphossugar_trans"/>
</dbReference>